<sequence length="1617" mass="177686">MKKIVVSFLGGLLFVFLFPVIAYLQSFQYSDITLSNPGFETTLVQGGKLVPKDWVSSLWSRTAPANTGVTSTEAGSGANSLFMGSVDLGAAGWTSPLLALSDDVQEVRATFKVKKSADYAGNIPWVFLSYWKDGTFLGTSAAPVSVNSSSWTNNTFSVNSSQFPAGTNQVRINLATSRVSQTGNYLGMLYYDDVKMEVGKLSNTIEVANPGFEETTANQGKLNPNNWTSSLWSRTIPIDTGVTNTEAASGSNSLYITTADSGSAGWSSQPISLSGGFQSIQMKYKIKESSDYAGNTPWVFVSFWQDGSFIGTANVPVSAPSVSWSEQTFTLKSNQFPVGTNKIRLNLATTRGSASGSLRGKLFFDDVHMEFVDDISLKSNAFANWWELGQDVVFRTENGALPASVQSVRGTVYDEDNQLVTQLSVSRQQLLDNGWNWRPVSEGYYEVVFDYFKQGVSQPMTITDTYTVTSTKGTTKEFTRNRYSVAVVGSQPKSREERSPMFGFSYQLEGESSMKLADKIGFSFARIHSVPWGTQFTNTSWALEPQRGVYNWAPFDQQINLLKNYGFDLVGNILYTPQWASSHPEDTKIYTAVPGYATYAPANMGDFSDFLRVLVARYGDQIKKWEIWNEPHLPGGSIFWQDTPEKFVELLKTGYETIKSAQPDSEIWIGGLGGRRYLPFYKELLSLGGANYFDKLALHGAFPNPDYFAELDQLYQVPSKAWVTSESHAGLVGTSDFNGMPVELDVVKKMMLDYLYQIKHQVEQIAYFEMTNLTETETLTFAQSEGWQAHASGLFRKKPSIEPRMGAVAMHRLMETIGKQVTYRGEYSLGNGQKAVYFDNNGSPLLIVWLDGSNESTIDPKISAAFSSETTIRDWMGKQNSASSSFQLKPGKMYYIEHVNTALLAALTPTDDVLLSSFEIVKRSTGTPTSYGKQGELFDHATGVLNDSNILWTPQKWVYEGLSGEPIPAGFDAKSAVGYSETGIDIVVDVTDHKFVQNESAGNYWRGDSVQFGFDPTGAGMPTEGQVEFQTALTANGPVLWKEITPYIGGNLPSNWTPKQNFVQYGKVFIDRTGDKITYKIHLDWSELYPYVLNRNEPLYMSFLVNANDGSGRMGWLEWGSGIGKVKDSGLYGKIILDSQAPVTSVEIDGLAGADVFNNQDVTLRFHADDGLAGSGVERTEYRVNGGAWTTVIGDVYLHEEGAYAIEYYSVDRAGNSEISKNLSLNIDKTSPVTTATVSPEQPDGLNGMYVHPVTVTLESTDNLSGVATTEYSLDNASTWQLYTSAVTFNKQGSYTMIYKSTDQAGNVEPPQNLGFTIAATAVKVQLKDSNGIPLSGGVVKYYDGGWKDFGITDTSGTVSKSLPNKSYTFAMTYEGTYKEKVQNTGTDAVVEFQTVNVKIQLKDSQGNPLDSGTVKYYAGSWRTIGNTIGGETSKELLSGSYTFGMTYEGTYKEKVQNIGTDAVVEFQTVNVKVQLKDSQGNPLDSGTVIYYAGSWRTMGNTIGGETSKELLSGSYTFGMAYEGTYKEMVQNIGTDAVVEFQTVNVKLQLKDSLGNPLDSGIVSYYAGSWRTIGNTTGGEMSKELLSGSYTFGMTYEGTYKEKVQNIGTDAVVEFQM</sequence>
<accession>A0A3G9JNX2</accession>
<dbReference type="Gene3D" id="3.30.1920.20">
    <property type="match status" value="2"/>
</dbReference>
<name>A0A3G9JNX2_9BACL</name>
<proteinExistence type="predicted"/>
<dbReference type="KEGG" id="pbk:Back11_58990"/>
<reference evidence="1 2" key="1">
    <citation type="submission" date="2018-11" db="EMBL/GenBank/DDBJ databases">
        <title>Complete genome sequence of Paenibacillus baekrokdamisoli strain KCTC 33723.</title>
        <authorList>
            <person name="Kang S.W."/>
            <person name="Lee K.C."/>
            <person name="Kim K.K."/>
            <person name="Kim J.S."/>
            <person name="Kim D.S."/>
            <person name="Ko S.H."/>
            <person name="Yang S.H."/>
            <person name="Lee J.S."/>
        </authorList>
    </citation>
    <scope>NUCLEOTIDE SEQUENCE [LARGE SCALE GENOMIC DNA]</scope>
    <source>
        <strain evidence="1 2">KCTC 33723</strain>
    </source>
</reference>
<dbReference type="PANTHER" id="PTHR12631:SF10">
    <property type="entry name" value="BETA-XYLOSIDASE-LIKE PROTEIN-RELATED"/>
    <property type="match status" value="1"/>
</dbReference>
<dbReference type="Proteomes" id="UP000275368">
    <property type="component" value="Chromosome"/>
</dbReference>
<dbReference type="Gene3D" id="2.60.40.1190">
    <property type="match status" value="1"/>
</dbReference>
<keyword evidence="2" id="KW-1185">Reference proteome</keyword>
<dbReference type="Gene3D" id="2.60.40.10">
    <property type="entry name" value="Immunoglobulins"/>
    <property type="match status" value="4"/>
</dbReference>
<dbReference type="EMBL" id="AP019308">
    <property type="protein sequence ID" value="BBH24554.1"/>
    <property type="molecule type" value="Genomic_DNA"/>
</dbReference>
<dbReference type="GO" id="GO:0004553">
    <property type="term" value="F:hydrolase activity, hydrolyzing O-glycosyl compounds"/>
    <property type="evidence" value="ECO:0007669"/>
    <property type="project" value="TreeGrafter"/>
</dbReference>
<dbReference type="InterPro" id="IPR013783">
    <property type="entry name" value="Ig-like_fold"/>
</dbReference>
<evidence type="ECO:0000313" key="2">
    <source>
        <dbReference type="Proteomes" id="UP000275368"/>
    </source>
</evidence>
<dbReference type="PANTHER" id="PTHR12631">
    <property type="entry name" value="ALPHA-L-IDURONIDASE"/>
    <property type="match status" value="1"/>
</dbReference>
<dbReference type="SUPFAM" id="SSF51445">
    <property type="entry name" value="(Trans)glycosidases"/>
    <property type="match status" value="1"/>
</dbReference>
<gene>
    <name evidence="1" type="ORF">Back11_58990</name>
</gene>
<dbReference type="InterPro" id="IPR058094">
    <property type="entry name" value="Ig-like_OmpL47-like"/>
</dbReference>
<dbReference type="InterPro" id="IPR017853">
    <property type="entry name" value="GH"/>
</dbReference>
<dbReference type="Gene3D" id="2.60.120.260">
    <property type="entry name" value="Galactose-binding domain-like"/>
    <property type="match status" value="2"/>
</dbReference>
<dbReference type="InterPro" id="IPR051923">
    <property type="entry name" value="Glycosyl_Hydrolase_39"/>
</dbReference>
<organism evidence="1 2">
    <name type="scientific">Paenibacillus baekrokdamisoli</name>
    <dbReference type="NCBI Taxonomy" id="1712516"/>
    <lineage>
        <taxon>Bacteria</taxon>
        <taxon>Bacillati</taxon>
        <taxon>Bacillota</taxon>
        <taxon>Bacilli</taxon>
        <taxon>Bacillales</taxon>
        <taxon>Paenibacillaceae</taxon>
        <taxon>Paenibacillus</taxon>
    </lineage>
</organism>
<dbReference type="NCBIfam" id="NF047446">
    <property type="entry name" value="barrel_OmpL47"/>
    <property type="match status" value="2"/>
</dbReference>
<evidence type="ECO:0000313" key="1">
    <source>
        <dbReference type="EMBL" id="BBH24554.1"/>
    </source>
</evidence>
<dbReference type="SUPFAM" id="SSF49344">
    <property type="entry name" value="CBD9-like"/>
    <property type="match status" value="1"/>
</dbReference>
<protein>
    <submittedName>
        <fullName evidence="1">Uncharacterized protein</fullName>
    </submittedName>
</protein>
<dbReference type="OrthoDB" id="174433at2"/>
<dbReference type="Gene3D" id="3.20.20.80">
    <property type="entry name" value="Glycosidases"/>
    <property type="match status" value="1"/>
</dbReference>
<dbReference type="RefSeq" id="WP_125664849.1">
    <property type="nucleotide sequence ID" value="NZ_AP019308.1"/>
</dbReference>